<evidence type="ECO:0000259" key="16">
    <source>
        <dbReference type="PROSITE" id="PS51178"/>
    </source>
</evidence>
<dbReference type="CDD" id="cd06575">
    <property type="entry name" value="PASTA_Pbp2x-like_2"/>
    <property type="match status" value="1"/>
</dbReference>
<evidence type="ECO:0000256" key="5">
    <source>
        <dbReference type="ARBA" id="ARBA00022692"/>
    </source>
</evidence>
<evidence type="ECO:0000256" key="7">
    <source>
        <dbReference type="ARBA" id="ARBA00022960"/>
    </source>
</evidence>
<keyword evidence="10 15" id="KW-0472">Membrane</keyword>
<name>A0A4R5NTJ5_9LACO</name>
<dbReference type="Pfam" id="PF03793">
    <property type="entry name" value="PASTA"/>
    <property type="match status" value="2"/>
</dbReference>
<dbReference type="InterPro" id="IPR050515">
    <property type="entry name" value="Beta-lactam/transpept"/>
</dbReference>
<dbReference type="Gene3D" id="3.40.710.10">
    <property type="entry name" value="DD-peptidase/beta-lactamase superfamily"/>
    <property type="match status" value="1"/>
</dbReference>
<dbReference type="FunFam" id="3.40.710.10:FF:000095">
    <property type="entry name" value="Penicillin-binding protein 2x"/>
    <property type="match status" value="1"/>
</dbReference>
<dbReference type="InterPro" id="IPR001460">
    <property type="entry name" value="PCN-bd_Tpept"/>
</dbReference>
<keyword evidence="9 15" id="KW-1133">Transmembrane helix</keyword>
<keyword evidence="7" id="KW-0133">Cell shape</keyword>
<dbReference type="PANTHER" id="PTHR30627">
    <property type="entry name" value="PEPTIDOGLYCAN D,D-TRANSPEPTIDASE"/>
    <property type="match status" value="1"/>
</dbReference>
<evidence type="ECO:0000256" key="15">
    <source>
        <dbReference type="SAM" id="Phobius"/>
    </source>
</evidence>
<dbReference type="Pfam" id="PF03717">
    <property type="entry name" value="PBP_dimer"/>
    <property type="match status" value="1"/>
</dbReference>
<dbReference type="SUPFAM" id="SSF56601">
    <property type="entry name" value="beta-lactamase/transpeptidase-like"/>
    <property type="match status" value="1"/>
</dbReference>
<sequence>MNKSPKRMVTSNQSQKNRKKFGIVLFFVFLVLFGLIIIRFSYISIGKNVQNVNLSARTKKLYTETQTVKASRGTIYDANNDPIAEDTSTYSIYAVLNKKQESINGKPLYVTNKNKTAEVLSKYLSISKEKVLKQLNSKSFQVEFGAAGQSISLTTRNKIKAAHLTGINFIQRQSRLYPNGVFASHLIGNVTVPSDSTKSMVGNMGIEKMLNKQLTGTDGISTVQKDNYGYQVSGTAAKKKKATNGDDVYTTLDSRLQTLLETEMSAVNAEAHPASMNAVLMNAKTGAILAASQRPTYNPMTGKGLDKMWRDTLVQDSYEPGSTMKIFTMGASIDSGNYNGTSTYLSGKTTVDGITVPDWQTSGWGRITYNKGFALSSNVAMTHLEEQMGAKTWKKYINRFKFLKSTDSGLAGESSGSIQFSKAIEQADTSFGQGIQVTVFQMMRALSAISNNGKMLQPYFIDKVVNPNTNKVIQKNKKKVVGEPVSAATAKAVRKHMEDVVYKSYGIGSDFKISGVKVAAKTGTAQVSGGSSGYLSGDNSYLYSVAGMAPAKNPKYVLYITMKQPTLGSKTATQLMAQIFKPLITRALQDDKTQTSSTKSTKMTDLTGNSATTEAAKLTKKGYRVTTLGTTDKITAQSPNSGTTLYDNQRIILATSGENLMPSLKGWSRADVVKIAKMLNIKLETTGSGYVTKQNITSGKAVNSGTTLKVKLGSSN</sequence>
<keyword evidence="5 15" id="KW-0812">Transmembrane</keyword>
<comment type="subcellular location">
    <subcellularLocation>
        <location evidence="1">Cell membrane</location>
        <topology evidence="1">Single-pass membrane protein</topology>
    </subcellularLocation>
</comment>
<dbReference type="GO" id="GO:0005886">
    <property type="term" value="C:plasma membrane"/>
    <property type="evidence" value="ECO:0007669"/>
    <property type="project" value="UniProtKB-SubCell"/>
</dbReference>
<evidence type="ECO:0000256" key="3">
    <source>
        <dbReference type="ARBA" id="ARBA00022475"/>
    </source>
</evidence>
<evidence type="ECO:0000256" key="9">
    <source>
        <dbReference type="ARBA" id="ARBA00022989"/>
    </source>
</evidence>
<feature type="domain" description="PASTA" evidence="16">
    <location>
        <begin position="657"/>
        <end position="714"/>
    </location>
</feature>
<dbReference type="GO" id="GO:0008360">
    <property type="term" value="P:regulation of cell shape"/>
    <property type="evidence" value="ECO:0007669"/>
    <property type="project" value="UniProtKB-KW"/>
</dbReference>
<keyword evidence="8" id="KW-0573">Peptidoglycan synthesis</keyword>
<organism evidence="17 18">
    <name type="scientific">Secundilactobacillus malefermentans</name>
    <dbReference type="NCBI Taxonomy" id="176292"/>
    <lineage>
        <taxon>Bacteria</taxon>
        <taxon>Bacillati</taxon>
        <taxon>Bacillota</taxon>
        <taxon>Bacilli</taxon>
        <taxon>Lactobacillales</taxon>
        <taxon>Lactobacillaceae</taxon>
        <taxon>Secundilactobacillus</taxon>
    </lineage>
</organism>
<evidence type="ECO:0000256" key="14">
    <source>
        <dbReference type="ARBA" id="ARBA00055980"/>
    </source>
</evidence>
<dbReference type="GO" id="GO:0051301">
    <property type="term" value="P:cell division"/>
    <property type="evidence" value="ECO:0007669"/>
    <property type="project" value="UniProtKB-KW"/>
</dbReference>
<evidence type="ECO:0000313" key="18">
    <source>
        <dbReference type="Proteomes" id="UP000294854"/>
    </source>
</evidence>
<dbReference type="RefSeq" id="WP_010620118.1">
    <property type="nucleotide sequence ID" value="NZ_PUFO01000007.1"/>
</dbReference>
<reference evidence="17 18" key="1">
    <citation type="journal article" date="2019" name="Appl. Microbiol. Biotechnol.">
        <title>Uncovering carbohydrate metabolism through a genotype-phenotype association study of 56 lactic acid bacteria genomes.</title>
        <authorList>
            <person name="Buron-Moles G."/>
            <person name="Chailyan A."/>
            <person name="Dolejs I."/>
            <person name="Forster J."/>
            <person name="Miks M.H."/>
        </authorList>
    </citation>
    <scope>NUCLEOTIDE SEQUENCE [LARGE SCALE GENOMIC DNA]</scope>
    <source>
        <strain evidence="17 18">ATCC 49373</strain>
    </source>
</reference>
<dbReference type="SUPFAM" id="SSF56519">
    <property type="entry name" value="Penicillin binding protein dimerisation domain"/>
    <property type="match status" value="1"/>
</dbReference>
<evidence type="ECO:0000256" key="6">
    <source>
        <dbReference type="ARBA" id="ARBA00022737"/>
    </source>
</evidence>
<dbReference type="GO" id="GO:0009252">
    <property type="term" value="P:peptidoglycan biosynthetic process"/>
    <property type="evidence" value="ECO:0007669"/>
    <property type="project" value="UniProtKB-KW"/>
</dbReference>
<evidence type="ECO:0000256" key="2">
    <source>
        <dbReference type="ARBA" id="ARBA00007171"/>
    </source>
</evidence>
<keyword evidence="11" id="KW-0046">Antibiotic resistance</keyword>
<dbReference type="PANTHER" id="PTHR30627:SF26">
    <property type="entry name" value="PENICILLIN-BINDING PROTEIN 2B"/>
    <property type="match status" value="1"/>
</dbReference>
<evidence type="ECO:0000256" key="13">
    <source>
        <dbReference type="ARBA" id="ARBA00023316"/>
    </source>
</evidence>
<keyword evidence="3" id="KW-1003">Cell membrane</keyword>
<comment type="function">
    <text evidence="14">A transpeptidase that forms peptide cross-links between adjacent glycan strands in cell wall peptidoglycan (PG). Part of the divisome machinery that synthesizes the septal cross wall. Beta-lactams inactivate the PBPs by acylating an essential serine residue in the active site of these proteins.</text>
</comment>
<dbReference type="Pfam" id="PF00905">
    <property type="entry name" value="Transpeptidase"/>
    <property type="match status" value="1"/>
</dbReference>
<dbReference type="GO" id="GO:0071555">
    <property type="term" value="P:cell wall organization"/>
    <property type="evidence" value="ECO:0007669"/>
    <property type="project" value="UniProtKB-KW"/>
</dbReference>
<dbReference type="Gene3D" id="3.30.70.2110">
    <property type="match status" value="1"/>
</dbReference>
<dbReference type="Proteomes" id="UP000294854">
    <property type="component" value="Unassembled WGS sequence"/>
</dbReference>
<dbReference type="InterPro" id="IPR036138">
    <property type="entry name" value="PBP_dimer_sf"/>
</dbReference>
<dbReference type="OrthoDB" id="9804124at2"/>
<dbReference type="InterPro" id="IPR005543">
    <property type="entry name" value="PASTA_dom"/>
</dbReference>
<gene>
    <name evidence="17" type="ORF">C5L31_001234</name>
</gene>
<evidence type="ECO:0000256" key="11">
    <source>
        <dbReference type="ARBA" id="ARBA00023251"/>
    </source>
</evidence>
<dbReference type="AlphaFoldDB" id="A0A4R5NTJ5"/>
<dbReference type="InterPro" id="IPR012338">
    <property type="entry name" value="Beta-lactam/transpept-like"/>
</dbReference>
<keyword evidence="12" id="KW-0131">Cell cycle</keyword>
<keyword evidence="13" id="KW-0961">Cell wall biogenesis/degradation</keyword>
<keyword evidence="6" id="KW-0677">Repeat</keyword>
<dbReference type="Gene3D" id="3.90.1310.10">
    <property type="entry name" value="Penicillin-binding protein 2a (Domain 2)"/>
    <property type="match status" value="1"/>
</dbReference>
<comment type="similarity">
    <text evidence="2">Belongs to the transpeptidase family.</text>
</comment>
<dbReference type="InterPro" id="IPR005311">
    <property type="entry name" value="PBP_dimer"/>
</dbReference>
<evidence type="ECO:0000256" key="12">
    <source>
        <dbReference type="ARBA" id="ARBA00023306"/>
    </source>
</evidence>
<dbReference type="SUPFAM" id="SSF54184">
    <property type="entry name" value="Penicillin-binding protein 2x (pbp-2x), c-terminal domain"/>
    <property type="match status" value="2"/>
</dbReference>
<dbReference type="EMBL" id="PUFO01000007">
    <property type="protein sequence ID" value="TDG80658.1"/>
    <property type="molecule type" value="Genomic_DNA"/>
</dbReference>
<accession>A0A4R5NTJ5</accession>
<feature type="transmembrane region" description="Helical" evidence="15">
    <location>
        <begin position="21"/>
        <end position="42"/>
    </location>
</feature>
<evidence type="ECO:0000256" key="1">
    <source>
        <dbReference type="ARBA" id="ARBA00004162"/>
    </source>
</evidence>
<dbReference type="GO" id="GO:0008658">
    <property type="term" value="F:penicillin binding"/>
    <property type="evidence" value="ECO:0007669"/>
    <property type="project" value="InterPro"/>
</dbReference>
<evidence type="ECO:0000256" key="10">
    <source>
        <dbReference type="ARBA" id="ARBA00023136"/>
    </source>
</evidence>
<dbReference type="Gene3D" id="2.20.70.70">
    <property type="match status" value="1"/>
</dbReference>
<proteinExistence type="inferred from homology"/>
<comment type="caution">
    <text evidence="17">The sequence shown here is derived from an EMBL/GenBank/DDBJ whole genome shotgun (WGS) entry which is preliminary data.</text>
</comment>
<dbReference type="SMART" id="SM00740">
    <property type="entry name" value="PASTA"/>
    <property type="match status" value="2"/>
</dbReference>
<evidence type="ECO:0000256" key="8">
    <source>
        <dbReference type="ARBA" id="ARBA00022984"/>
    </source>
</evidence>
<keyword evidence="4" id="KW-0132">Cell division</keyword>
<evidence type="ECO:0000256" key="4">
    <source>
        <dbReference type="ARBA" id="ARBA00022618"/>
    </source>
</evidence>
<keyword evidence="18" id="KW-1185">Reference proteome</keyword>
<dbReference type="STRING" id="1122149.FD44_GL000565"/>
<dbReference type="GO" id="GO:0046677">
    <property type="term" value="P:response to antibiotic"/>
    <property type="evidence" value="ECO:0007669"/>
    <property type="project" value="UniProtKB-KW"/>
</dbReference>
<dbReference type="PROSITE" id="PS51178">
    <property type="entry name" value="PASTA"/>
    <property type="match status" value="1"/>
</dbReference>
<protein>
    <recommendedName>
        <fullName evidence="16">PASTA domain-containing protein</fullName>
    </recommendedName>
</protein>
<evidence type="ECO:0000313" key="17">
    <source>
        <dbReference type="EMBL" id="TDG80658.1"/>
    </source>
</evidence>